<dbReference type="PRINTS" id="PR00257">
    <property type="entry name" value="PHOTSYSPSAAB"/>
</dbReference>
<dbReference type="Gene3D" id="1.20.1130.10">
    <property type="entry name" value="Photosystem I PsaA/PsaB"/>
    <property type="match status" value="1"/>
</dbReference>
<keyword evidence="10" id="KW-0479">Metal-binding</keyword>
<comment type="caution">
    <text evidence="23">The sequence shown here is derived from an EMBL/GenBank/DDBJ whole genome shotgun (WGS) entry which is preliminary data.</text>
</comment>
<keyword evidence="15" id="KW-0157">Chromophore</keyword>
<keyword evidence="11" id="KW-0603">Photosystem I</keyword>
<dbReference type="GO" id="GO:0051539">
    <property type="term" value="F:4 iron, 4 sulfur cluster binding"/>
    <property type="evidence" value="ECO:0007669"/>
    <property type="project" value="UniProtKB-KW"/>
</dbReference>
<sequence length="206" mass="22931">MWIGGFLRVGAAAHATIFMVRDYDLTTRYNNLFDHVLRHREAIISHLNWAYIFLGFYSFGLYIHNDTISALGHPQNMFSDTAIKLHPIFSQWIQNTHALAPGEIDPGATASTNLTWGGGDLVAVGGKVALFPIPLGTADFLVHHIYAFTIHVTVLVLLKGILFSRSSRLIPDKANLNFYFPCDGPGRGGTCQLSAWDHVFLGLFWM</sequence>
<organism evidence="23 24">
    <name type="scientific">Capsicum annuum</name>
    <name type="common">Capsicum pepper</name>
    <dbReference type="NCBI Taxonomy" id="4072"/>
    <lineage>
        <taxon>Eukaryota</taxon>
        <taxon>Viridiplantae</taxon>
        <taxon>Streptophyta</taxon>
        <taxon>Embryophyta</taxon>
        <taxon>Tracheophyta</taxon>
        <taxon>Spermatophyta</taxon>
        <taxon>Magnoliopsida</taxon>
        <taxon>eudicotyledons</taxon>
        <taxon>Gunneridae</taxon>
        <taxon>Pentapetalae</taxon>
        <taxon>asterids</taxon>
        <taxon>lamiids</taxon>
        <taxon>Solanales</taxon>
        <taxon>Solanaceae</taxon>
        <taxon>Solanoideae</taxon>
        <taxon>Capsiceae</taxon>
        <taxon>Capsicum</taxon>
    </lineage>
</organism>
<keyword evidence="12" id="KW-0460">Magnesium</keyword>
<evidence type="ECO:0000256" key="7">
    <source>
        <dbReference type="ARBA" id="ARBA00022494"/>
    </source>
</evidence>
<evidence type="ECO:0000256" key="4">
    <source>
        <dbReference type="ARBA" id="ARBA00013197"/>
    </source>
</evidence>
<evidence type="ECO:0000256" key="17">
    <source>
        <dbReference type="ARBA" id="ARBA00023004"/>
    </source>
</evidence>
<dbReference type="GO" id="GO:0016491">
    <property type="term" value="F:oxidoreductase activity"/>
    <property type="evidence" value="ECO:0007669"/>
    <property type="project" value="UniProtKB-KW"/>
</dbReference>
<evidence type="ECO:0000256" key="6">
    <source>
        <dbReference type="ARBA" id="ARBA00022485"/>
    </source>
</evidence>
<dbReference type="AlphaFoldDB" id="A0A2G2YF54"/>
<accession>A0A2G2YF54</accession>
<evidence type="ECO:0000256" key="13">
    <source>
        <dbReference type="ARBA" id="ARBA00022982"/>
    </source>
</evidence>
<dbReference type="EC" id="1.97.1.12" evidence="4"/>
<keyword evidence="16" id="KW-0560">Oxidoreductase</keyword>
<comment type="function">
    <text evidence="1">PsaA and PsaB bind P700, the primary electron donor of photosystem I (PSI), as well as the electron acceptors A0, A1 and FX. PSI is a plastocyanin-ferredoxin oxidoreductase, converting photonic excitation into a charge separation, which transfers an electron from the donor P700 chlorophyll pair to the spectroscopically characterized acceptors A0, A1, FX, FA and FB in turn. Oxidized P700 is reduced on the lumenal side of the thylakoid membrane by plastocyanin.</text>
</comment>
<gene>
    <name evidence="23" type="ORF">T459_27870</name>
</gene>
<comment type="similarity">
    <text evidence="3">Belongs to the PsaA/PsaB family.</text>
</comment>
<feature type="transmembrane region" description="Helical" evidence="22">
    <location>
        <begin position="47"/>
        <end position="64"/>
    </location>
</feature>
<evidence type="ECO:0000256" key="22">
    <source>
        <dbReference type="SAM" id="Phobius"/>
    </source>
</evidence>
<keyword evidence="6" id="KW-0004">4Fe-4S</keyword>
<evidence type="ECO:0000256" key="19">
    <source>
        <dbReference type="ARBA" id="ARBA00023136"/>
    </source>
</evidence>
<dbReference type="InterPro" id="IPR020586">
    <property type="entry name" value="PSI_PsaA/B_CS"/>
</dbReference>
<keyword evidence="7" id="KW-0148">Chlorophyll</keyword>
<evidence type="ECO:0000256" key="15">
    <source>
        <dbReference type="ARBA" id="ARBA00022991"/>
    </source>
</evidence>
<feature type="transmembrane region" description="Helical" evidence="22">
    <location>
        <begin position="140"/>
        <end position="158"/>
    </location>
</feature>
<keyword evidence="13" id="KW-0249">Electron transport</keyword>
<dbReference type="InterPro" id="IPR001280">
    <property type="entry name" value="PSI_PsaA/B"/>
</dbReference>
<keyword evidence="17" id="KW-0408">Iron</keyword>
<dbReference type="PANTHER" id="PTHR30128:SF19">
    <property type="entry name" value="PHOTOSYSTEM I P700 CHLOROPHYLL A APOPROTEIN A1-RELATED"/>
    <property type="match status" value="1"/>
</dbReference>
<keyword evidence="9 22" id="KW-0812">Transmembrane</keyword>
<evidence type="ECO:0000313" key="23">
    <source>
        <dbReference type="EMBL" id="PHT68383.1"/>
    </source>
</evidence>
<evidence type="ECO:0000256" key="18">
    <source>
        <dbReference type="ARBA" id="ARBA00023014"/>
    </source>
</evidence>
<evidence type="ECO:0000256" key="21">
    <source>
        <dbReference type="ARBA" id="ARBA00048912"/>
    </source>
</evidence>
<evidence type="ECO:0000313" key="24">
    <source>
        <dbReference type="Proteomes" id="UP000222542"/>
    </source>
</evidence>
<reference evidence="23 24" key="1">
    <citation type="journal article" date="2014" name="Nat. Genet.">
        <title>Genome sequence of the hot pepper provides insights into the evolution of pungency in Capsicum species.</title>
        <authorList>
            <person name="Kim S."/>
            <person name="Park M."/>
            <person name="Yeom S.I."/>
            <person name="Kim Y.M."/>
            <person name="Lee J.M."/>
            <person name="Lee H.A."/>
            <person name="Seo E."/>
            <person name="Choi J."/>
            <person name="Cheong K."/>
            <person name="Kim K.T."/>
            <person name="Jung K."/>
            <person name="Lee G.W."/>
            <person name="Oh S.K."/>
            <person name="Bae C."/>
            <person name="Kim S.B."/>
            <person name="Lee H.Y."/>
            <person name="Kim S.Y."/>
            <person name="Kim M.S."/>
            <person name="Kang B.C."/>
            <person name="Jo Y.D."/>
            <person name="Yang H.B."/>
            <person name="Jeong H.J."/>
            <person name="Kang W.H."/>
            <person name="Kwon J.K."/>
            <person name="Shin C."/>
            <person name="Lim J.Y."/>
            <person name="Park J.H."/>
            <person name="Huh J.H."/>
            <person name="Kim J.S."/>
            <person name="Kim B.D."/>
            <person name="Cohen O."/>
            <person name="Paran I."/>
            <person name="Suh M.C."/>
            <person name="Lee S.B."/>
            <person name="Kim Y.K."/>
            <person name="Shin Y."/>
            <person name="Noh S.J."/>
            <person name="Park J."/>
            <person name="Seo Y.S."/>
            <person name="Kwon S.Y."/>
            <person name="Kim H.A."/>
            <person name="Park J.M."/>
            <person name="Kim H.J."/>
            <person name="Choi S.B."/>
            <person name="Bosland P.W."/>
            <person name="Reeves G."/>
            <person name="Jo S.H."/>
            <person name="Lee B.W."/>
            <person name="Cho H.T."/>
            <person name="Choi H.S."/>
            <person name="Lee M.S."/>
            <person name="Yu Y."/>
            <person name="Do Choi Y."/>
            <person name="Park B.S."/>
            <person name="van Deynze A."/>
            <person name="Ashrafi H."/>
            <person name="Hill T."/>
            <person name="Kim W.T."/>
            <person name="Pai H.S."/>
            <person name="Ahn H.K."/>
            <person name="Yeam I."/>
            <person name="Giovannoni J.J."/>
            <person name="Rose J.K."/>
            <person name="Sorensen I."/>
            <person name="Lee S.J."/>
            <person name="Kim R.W."/>
            <person name="Choi I.Y."/>
            <person name="Choi B.S."/>
            <person name="Lim J.S."/>
            <person name="Lee Y.H."/>
            <person name="Choi D."/>
        </authorList>
    </citation>
    <scope>NUCLEOTIDE SEQUENCE [LARGE SCALE GENOMIC DNA]</scope>
    <source>
        <strain evidence="24">cv. CM334</strain>
    </source>
</reference>
<comment type="subcellular location">
    <subcellularLocation>
        <location evidence="2">Membrane</location>
        <topology evidence="2">Multi-pass membrane protein</topology>
    </subcellularLocation>
</comment>
<dbReference type="PROSITE" id="PS00419">
    <property type="entry name" value="PHOTOSYSTEM_I_PSAAB"/>
    <property type="match status" value="1"/>
</dbReference>
<evidence type="ECO:0000256" key="16">
    <source>
        <dbReference type="ARBA" id="ARBA00023002"/>
    </source>
</evidence>
<dbReference type="PANTHER" id="PTHR30128">
    <property type="entry name" value="OUTER MEMBRANE PROTEIN, OMPA-RELATED"/>
    <property type="match status" value="1"/>
</dbReference>
<evidence type="ECO:0000256" key="20">
    <source>
        <dbReference type="ARBA" id="ARBA00026002"/>
    </source>
</evidence>
<comment type="catalytic activity">
    <reaction evidence="21">
        <text>reduced [plastocyanin] + hnu + oxidized [2Fe-2S]-[ferredoxin] = oxidized [plastocyanin] + reduced [2Fe-2S]-[ferredoxin]</text>
        <dbReference type="Rhea" id="RHEA:30407"/>
        <dbReference type="Rhea" id="RHEA-COMP:10000"/>
        <dbReference type="Rhea" id="RHEA-COMP:10001"/>
        <dbReference type="Rhea" id="RHEA-COMP:10039"/>
        <dbReference type="Rhea" id="RHEA-COMP:10040"/>
        <dbReference type="ChEBI" id="CHEBI:29036"/>
        <dbReference type="ChEBI" id="CHEBI:30212"/>
        <dbReference type="ChEBI" id="CHEBI:33737"/>
        <dbReference type="ChEBI" id="CHEBI:33738"/>
        <dbReference type="ChEBI" id="CHEBI:49552"/>
        <dbReference type="EC" id="1.97.1.12"/>
    </reaction>
</comment>
<keyword evidence="19 22" id="KW-0472">Membrane</keyword>
<dbReference type="STRING" id="4072.A0A2G2YF54"/>
<dbReference type="OMA" id="WIYNAIF"/>
<evidence type="ECO:0000256" key="9">
    <source>
        <dbReference type="ARBA" id="ARBA00022692"/>
    </source>
</evidence>
<keyword evidence="24" id="KW-1185">Reference proteome</keyword>
<dbReference type="EMBL" id="AYRZ02000011">
    <property type="protein sequence ID" value="PHT68383.1"/>
    <property type="molecule type" value="Genomic_DNA"/>
</dbReference>
<evidence type="ECO:0000256" key="11">
    <source>
        <dbReference type="ARBA" id="ARBA00022836"/>
    </source>
</evidence>
<name>A0A2G2YF54_CAPAN</name>
<evidence type="ECO:0000256" key="12">
    <source>
        <dbReference type="ARBA" id="ARBA00022842"/>
    </source>
</evidence>
<evidence type="ECO:0000256" key="8">
    <source>
        <dbReference type="ARBA" id="ARBA00022531"/>
    </source>
</evidence>
<dbReference type="Proteomes" id="UP000222542">
    <property type="component" value="Unassembled WGS sequence"/>
</dbReference>
<keyword evidence="14 22" id="KW-1133">Transmembrane helix</keyword>
<dbReference type="InterPro" id="IPR036408">
    <property type="entry name" value="PSI_PsaA/B_sf"/>
</dbReference>
<evidence type="ECO:0000256" key="3">
    <source>
        <dbReference type="ARBA" id="ARBA00010598"/>
    </source>
</evidence>
<dbReference type="Gramene" id="PHT68383">
    <property type="protein sequence ID" value="PHT68383"/>
    <property type="gene ID" value="T459_27870"/>
</dbReference>
<reference evidence="23 24" key="2">
    <citation type="journal article" date="2017" name="Genome Biol.">
        <title>New reference genome sequences of hot pepper reveal the massive evolution of plant disease-resistance genes by retroduplication.</title>
        <authorList>
            <person name="Kim S."/>
            <person name="Park J."/>
            <person name="Yeom S.I."/>
            <person name="Kim Y.M."/>
            <person name="Seo E."/>
            <person name="Kim K.T."/>
            <person name="Kim M.S."/>
            <person name="Lee J.M."/>
            <person name="Cheong K."/>
            <person name="Shin H.S."/>
            <person name="Kim S.B."/>
            <person name="Han K."/>
            <person name="Lee J."/>
            <person name="Park M."/>
            <person name="Lee H.A."/>
            <person name="Lee H.Y."/>
            <person name="Lee Y."/>
            <person name="Oh S."/>
            <person name="Lee J.H."/>
            <person name="Choi E."/>
            <person name="Choi E."/>
            <person name="Lee S.E."/>
            <person name="Jeon J."/>
            <person name="Kim H."/>
            <person name="Choi G."/>
            <person name="Song H."/>
            <person name="Lee J."/>
            <person name="Lee S.C."/>
            <person name="Kwon J.K."/>
            <person name="Lee H.Y."/>
            <person name="Koo N."/>
            <person name="Hong Y."/>
            <person name="Kim R.W."/>
            <person name="Kang W.H."/>
            <person name="Huh J.H."/>
            <person name="Kang B.C."/>
            <person name="Yang T.J."/>
            <person name="Lee Y.H."/>
            <person name="Bennetzen J.L."/>
            <person name="Choi D."/>
        </authorList>
    </citation>
    <scope>NUCLEOTIDE SEQUENCE [LARGE SCALE GENOMIC DNA]</scope>
    <source>
        <strain evidence="24">cv. CM334</strain>
    </source>
</reference>
<dbReference type="GO" id="GO:0009522">
    <property type="term" value="C:photosystem I"/>
    <property type="evidence" value="ECO:0007669"/>
    <property type="project" value="UniProtKB-KW"/>
</dbReference>
<evidence type="ECO:0000256" key="1">
    <source>
        <dbReference type="ARBA" id="ARBA00003162"/>
    </source>
</evidence>
<keyword evidence="8" id="KW-0602">Photosynthesis</keyword>
<proteinExistence type="inferred from homology"/>
<comment type="subunit">
    <text evidence="20">The PsaA/B heterodimer binds the P700 chlorophyll special pair and subsequent electron acceptors. PSI consists of a core antenna complex that captures photons, and an electron transfer chain that converts photonic excitation into a charge separation. The eukaryotic PSI reaction center is composed of at least 11 subunits.</text>
</comment>
<keyword evidence="18" id="KW-0411">Iron-sulfur</keyword>
<evidence type="ECO:0000256" key="2">
    <source>
        <dbReference type="ARBA" id="ARBA00004141"/>
    </source>
</evidence>
<dbReference type="GO" id="GO:0046872">
    <property type="term" value="F:metal ion binding"/>
    <property type="evidence" value="ECO:0007669"/>
    <property type="project" value="UniProtKB-KW"/>
</dbReference>
<dbReference type="GO" id="GO:0015979">
    <property type="term" value="P:photosynthesis"/>
    <property type="evidence" value="ECO:0007669"/>
    <property type="project" value="UniProtKB-KW"/>
</dbReference>
<dbReference type="SUPFAM" id="SSF81558">
    <property type="entry name" value="Photosystem I subunits PsaA/PsaB"/>
    <property type="match status" value="1"/>
</dbReference>
<protein>
    <recommendedName>
        <fullName evidence="4">photosystem I</fullName>
        <ecNumber evidence="4">1.97.1.12</ecNumber>
    </recommendedName>
</protein>
<evidence type="ECO:0000256" key="10">
    <source>
        <dbReference type="ARBA" id="ARBA00022723"/>
    </source>
</evidence>
<dbReference type="GO" id="GO:0016168">
    <property type="term" value="F:chlorophyll binding"/>
    <property type="evidence" value="ECO:0007669"/>
    <property type="project" value="UniProtKB-KW"/>
</dbReference>
<evidence type="ECO:0000256" key="5">
    <source>
        <dbReference type="ARBA" id="ARBA00022448"/>
    </source>
</evidence>
<dbReference type="Pfam" id="PF00223">
    <property type="entry name" value="PsaA_PsaB"/>
    <property type="match status" value="1"/>
</dbReference>
<evidence type="ECO:0000256" key="14">
    <source>
        <dbReference type="ARBA" id="ARBA00022989"/>
    </source>
</evidence>
<keyword evidence="5" id="KW-0813">Transport</keyword>